<proteinExistence type="predicted"/>
<sequence length="142" mass="16463">MDPRSNSDSESYCYYSVLGIRKDASFSDVRSAYRKLALKWHPDRWAKNPTAAGEAKRRFQRIQEAYSVLSDKEKRSLYDAGFLDLFEEDEEESLEDLQRTFLDLFGEDLADMIRDGNDPRVRKRSRHTGSNARVASKRSIST</sequence>
<organism evidence="3">
    <name type="scientific">Sesamum calycinum</name>
    <dbReference type="NCBI Taxonomy" id="2727403"/>
    <lineage>
        <taxon>Eukaryota</taxon>
        <taxon>Viridiplantae</taxon>
        <taxon>Streptophyta</taxon>
        <taxon>Embryophyta</taxon>
        <taxon>Tracheophyta</taxon>
        <taxon>Spermatophyta</taxon>
        <taxon>Magnoliopsida</taxon>
        <taxon>eudicotyledons</taxon>
        <taxon>Gunneridae</taxon>
        <taxon>Pentapetalae</taxon>
        <taxon>asterids</taxon>
        <taxon>lamiids</taxon>
        <taxon>Lamiales</taxon>
        <taxon>Pedaliaceae</taxon>
        <taxon>Sesamum</taxon>
    </lineage>
</organism>
<dbReference type="Gene3D" id="1.10.287.110">
    <property type="entry name" value="DnaJ domain"/>
    <property type="match status" value="1"/>
</dbReference>
<dbReference type="InterPro" id="IPR036869">
    <property type="entry name" value="J_dom_sf"/>
</dbReference>
<dbReference type="PANTHER" id="PTHR44743:SF11">
    <property type="entry name" value="PUTATIVE, EXPRESSED-RELATED"/>
    <property type="match status" value="1"/>
</dbReference>
<evidence type="ECO:0000313" key="3">
    <source>
        <dbReference type="EMBL" id="KAL0357284.1"/>
    </source>
</evidence>
<evidence type="ECO:0000259" key="2">
    <source>
        <dbReference type="PROSITE" id="PS50076"/>
    </source>
</evidence>
<name>A0AAW2PNE2_9LAMI</name>
<gene>
    <name evidence="3" type="ORF">Scaly_1414100</name>
</gene>
<dbReference type="PROSITE" id="PS50076">
    <property type="entry name" value="DNAJ_2"/>
    <property type="match status" value="1"/>
</dbReference>
<dbReference type="SMART" id="SM00271">
    <property type="entry name" value="DnaJ"/>
    <property type="match status" value="1"/>
</dbReference>
<reference evidence="3" key="2">
    <citation type="journal article" date="2024" name="Plant">
        <title>Genomic evolution and insights into agronomic trait innovations of Sesamum species.</title>
        <authorList>
            <person name="Miao H."/>
            <person name="Wang L."/>
            <person name="Qu L."/>
            <person name="Liu H."/>
            <person name="Sun Y."/>
            <person name="Le M."/>
            <person name="Wang Q."/>
            <person name="Wei S."/>
            <person name="Zheng Y."/>
            <person name="Lin W."/>
            <person name="Duan Y."/>
            <person name="Cao H."/>
            <person name="Xiong S."/>
            <person name="Wang X."/>
            <person name="Wei L."/>
            <person name="Li C."/>
            <person name="Ma Q."/>
            <person name="Ju M."/>
            <person name="Zhao R."/>
            <person name="Li G."/>
            <person name="Mu C."/>
            <person name="Tian Q."/>
            <person name="Mei H."/>
            <person name="Zhang T."/>
            <person name="Gao T."/>
            <person name="Zhang H."/>
        </authorList>
    </citation>
    <scope>NUCLEOTIDE SEQUENCE</scope>
    <source>
        <strain evidence="3">KEN8</strain>
    </source>
</reference>
<dbReference type="CDD" id="cd06257">
    <property type="entry name" value="DnaJ"/>
    <property type="match status" value="1"/>
</dbReference>
<dbReference type="PRINTS" id="PR00625">
    <property type="entry name" value="JDOMAIN"/>
</dbReference>
<dbReference type="PANTHER" id="PTHR44743">
    <property type="entry name" value="PUTATIVE, EXPRESSED-RELATED"/>
    <property type="match status" value="1"/>
</dbReference>
<dbReference type="Pfam" id="PF00226">
    <property type="entry name" value="DnaJ"/>
    <property type="match status" value="1"/>
</dbReference>
<protein>
    <submittedName>
        <fullName evidence="3">DnaJsubfamily B member 6</fullName>
    </submittedName>
</protein>
<dbReference type="AlphaFoldDB" id="A0AAW2PNE2"/>
<feature type="compositionally biased region" description="Polar residues" evidence="1">
    <location>
        <begin position="128"/>
        <end position="142"/>
    </location>
</feature>
<dbReference type="PROSITE" id="PS00636">
    <property type="entry name" value="DNAJ_1"/>
    <property type="match status" value="1"/>
</dbReference>
<evidence type="ECO:0000256" key="1">
    <source>
        <dbReference type="SAM" id="MobiDB-lite"/>
    </source>
</evidence>
<feature type="region of interest" description="Disordered" evidence="1">
    <location>
        <begin position="115"/>
        <end position="142"/>
    </location>
</feature>
<reference evidence="3" key="1">
    <citation type="submission" date="2020-06" db="EMBL/GenBank/DDBJ databases">
        <authorList>
            <person name="Li T."/>
            <person name="Hu X."/>
            <person name="Zhang T."/>
            <person name="Song X."/>
            <person name="Zhang H."/>
            <person name="Dai N."/>
            <person name="Sheng W."/>
            <person name="Hou X."/>
            <person name="Wei L."/>
        </authorList>
    </citation>
    <scope>NUCLEOTIDE SEQUENCE</scope>
    <source>
        <strain evidence="3">KEN8</strain>
        <tissue evidence="3">Leaf</tissue>
    </source>
</reference>
<comment type="caution">
    <text evidence="3">The sequence shown here is derived from an EMBL/GenBank/DDBJ whole genome shotgun (WGS) entry which is preliminary data.</text>
</comment>
<dbReference type="SUPFAM" id="SSF46565">
    <property type="entry name" value="Chaperone J-domain"/>
    <property type="match status" value="1"/>
</dbReference>
<dbReference type="EMBL" id="JACGWM010000008">
    <property type="protein sequence ID" value="KAL0357284.1"/>
    <property type="molecule type" value="Genomic_DNA"/>
</dbReference>
<dbReference type="InterPro" id="IPR001623">
    <property type="entry name" value="DnaJ_domain"/>
</dbReference>
<accession>A0AAW2PNE2</accession>
<feature type="domain" description="J" evidence="2">
    <location>
        <begin position="13"/>
        <end position="82"/>
    </location>
</feature>
<dbReference type="InterPro" id="IPR018253">
    <property type="entry name" value="DnaJ_domain_CS"/>
</dbReference>